<name>A0ABS2CSI1_9FLAO</name>
<dbReference type="EMBL" id="JACSOD020000306">
    <property type="protein sequence ID" value="MBM6497916.1"/>
    <property type="molecule type" value="Genomic_DNA"/>
</dbReference>
<evidence type="ECO:0008006" key="3">
    <source>
        <dbReference type="Google" id="ProtNLM"/>
    </source>
</evidence>
<reference evidence="1 2" key="1">
    <citation type="submission" date="2021-02" db="EMBL/GenBank/DDBJ databases">
        <authorList>
            <person name="Jung H.S."/>
            <person name="Chun B.H."/>
            <person name="Jeon C.O."/>
        </authorList>
    </citation>
    <scope>NUCLEOTIDE SEQUENCE [LARGE SCALE GENOMIC DNA]</scope>
    <source>
        <strain evidence="1 2">LMG 25203</strain>
    </source>
</reference>
<dbReference type="Proteomes" id="UP000759529">
    <property type="component" value="Unassembled WGS sequence"/>
</dbReference>
<evidence type="ECO:0000313" key="1">
    <source>
        <dbReference type="EMBL" id="MBM6497916.1"/>
    </source>
</evidence>
<gene>
    <name evidence="1" type="ORF">H9X54_001165</name>
</gene>
<organism evidence="1 2">
    <name type="scientific">Flavobacterium macrobrachii</name>
    <dbReference type="NCBI Taxonomy" id="591204"/>
    <lineage>
        <taxon>Bacteria</taxon>
        <taxon>Pseudomonadati</taxon>
        <taxon>Bacteroidota</taxon>
        <taxon>Flavobacteriia</taxon>
        <taxon>Flavobacteriales</taxon>
        <taxon>Flavobacteriaceae</taxon>
        <taxon>Flavobacterium</taxon>
    </lineage>
</organism>
<dbReference type="RefSeq" id="WP_187658775.1">
    <property type="nucleotide sequence ID" value="NZ_JACSOD020000306.1"/>
</dbReference>
<keyword evidence="2" id="KW-1185">Reference proteome</keyword>
<proteinExistence type="predicted"/>
<evidence type="ECO:0000313" key="2">
    <source>
        <dbReference type="Proteomes" id="UP000759529"/>
    </source>
</evidence>
<protein>
    <recommendedName>
        <fullName evidence="3">DUF4907 domain-containing protein</fullName>
    </recommendedName>
</protein>
<comment type="caution">
    <text evidence="1">The sequence shown here is derived from an EMBL/GenBank/DDBJ whole genome shotgun (WGS) entry which is preliminary data.</text>
</comment>
<sequence length="104" mass="11927">MRKIILGALIGLSLTTLVAFTVANYEPRKSTAEVEQEEGVYVFYRSKPVSEYEYLGTYKIGLVWDDKPKLLFNKLIRKTKEKYPNADGIIIDNEMGKCDAIKFK</sequence>
<accession>A0ABS2CSI1</accession>